<evidence type="ECO:0000259" key="20">
    <source>
        <dbReference type="PROSITE" id="PS50089"/>
    </source>
</evidence>
<dbReference type="Proteomes" id="UP000290289">
    <property type="component" value="Chromosome 15"/>
</dbReference>
<reference evidence="21 22" key="1">
    <citation type="submission" date="2018-10" db="EMBL/GenBank/DDBJ databases">
        <title>A high-quality apple genome assembly.</title>
        <authorList>
            <person name="Hu J."/>
        </authorList>
    </citation>
    <scope>NUCLEOTIDE SEQUENCE [LARGE SCALE GENOMIC DNA]</scope>
    <source>
        <strain evidence="22">cv. HFTH1</strain>
        <tissue evidence="21">Young leaf</tissue>
    </source>
</reference>
<keyword evidence="13 19" id="KW-1133">Transmembrane helix</keyword>
<dbReference type="InterPro" id="IPR013083">
    <property type="entry name" value="Znf_RING/FYVE/PHD"/>
</dbReference>
<dbReference type="InterPro" id="IPR032308">
    <property type="entry name" value="TDBD"/>
</dbReference>
<feature type="compositionally biased region" description="Polar residues" evidence="18">
    <location>
        <begin position="813"/>
        <end position="822"/>
    </location>
</feature>
<evidence type="ECO:0000256" key="1">
    <source>
        <dbReference type="ARBA" id="ARBA00000900"/>
    </source>
</evidence>
<dbReference type="InterPro" id="IPR001841">
    <property type="entry name" value="Znf_RING"/>
</dbReference>
<keyword evidence="12" id="KW-0862">Zinc</keyword>
<keyword evidence="9" id="KW-0732">Signal</keyword>
<comment type="pathway">
    <text evidence="4">Protein modification; protein ubiquitination.</text>
</comment>
<dbReference type="SMART" id="SM00184">
    <property type="entry name" value="RING"/>
    <property type="match status" value="1"/>
</dbReference>
<dbReference type="CDD" id="cd16461">
    <property type="entry name" value="RING-H2_EL5-like"/>
    <property type="match status" value="1"/>
</dbReference>
<dbReference type="PANTHER" id="PTHR46539">
    <property type="entry name" value="E3 UBIQUITIN-PROTEIN LIGASE ATL42"/>
    <property type="match status" value="1"/>
</dbReference>
<keyword evidence="7 19" id="KW-0812">Transmembrane</keyword>
<evidence type="ECO:0000256" key="3">
    <source>
        <dbReference type="ARBA" id="ARBA00004167"/>
    </source>
</evidence>
<comment type="catalytic activity">
    <reaction evidence="1">
        <text>S-ubiquitinyl-[E2 ubiquitin-conjugating enzyme]-L-cysteine + [acceptor protein]-L-lysine = [E2 ubiquitin-conjugating enzyme]-L-cysteine + N(6)-ubiquitinyl-[acceptor protein]-L-lysine.</text>
        <dbReference type="EC" id="2.3.2.27"/>
    </reaction>
</comment>
<dbReference type="GO" id="GO:0005634">
    <property type="term" value="C:nucleus"/>
    <property type="evidence" value="ECO:0007669"/>
    <property type="project" value="UniProtKB-SubCell"/>
</dbReference>
<dbReference type="EMBL" id="RDQH01000341">
    <property type="protein sequence ID" value="RXH74604.1"/>
    <property type="molecule type" value="Genomic_DNA"/>
</dbReference>
<dbReference type="PROSITE" id="PS50089">
    <property type="entry name" value="ZF_RING_2"/>
    <property type="match status" value="1"/>
</dbReference>
<feature type="compositionally biased region" description="Low complexity" evidence="18">
    <location>
        <begin position="7"/>
        <end position="19"/>
    </location>
</feature>
<dbReference type="Gene3D" id="3.30.40.10">
    <property type="entry name" value="Zinc/RING finger domain, C3HC4 (zinc finger)"/>
    <property type="match status" value="1"/>
</dbReference>
<feature type="domain" description="RING-type" evidence="20">
    <location>
        <begin position="600"/>
        <end position="642"/>
    </location>
</feature>
<name>A0A498HWT3_MALDO</name>
<evidence type="ECO:0000256" key="12">
    <source>
        <dbReference type="ARBA" id="ARBA00022833"/>
    </source>
</evidence>
<feature type="compositionally biased region" description="Polar residues" evidence="18">
    <location>
        <begin position="150"/>
        <end position="161"/>
    </location>
</feature>
<comment type="subcellular location">
    <subcellularLocation>
        <location evidence="3">Membrane</location>
        <topology evidence="3">Single-pass membrane protein</topology>
    </subcellularLocation>
    <subcellularLocation>
        <location evidence="2">Nucleus</location>
    </subcellularLocation>
</comment>
<evidence type="ECO:0000256" key="4">
    <source>
        <dbReference type="ARBA" id="ARBA00004906"/>
    </source>
</evidence>
<organism evidence="21 22">
    <name type="scientific">Malus domestica</name>
    <name type="common">Apple</name>
    <name type="synonym">Pyrus malus</name>
    <dbReference type="NCBI Taxonomy" id="3750"/>
    <lineage>
        <taxon>Eukaryota</taxon>
        <taxon>Viridiplantae</taxon>
        <taxon>Streptophyta</taxon>
        <taxon>Embryophyta</taxon>
        <taxon>Tracheophyta</taxon>
        <taxon>Spermatophyta</taxon>
        <taxon>Magnoliopsida</taxon>
        <taxon>eudicotyledons</taxon>
        <taxon>Gunneridae</taxon>
        <taxon>Pentapetalae</taxon>
        <taxon>rosids</taxon>
        <taxon>fabids</taxon>
        <taxon>Rosales</taxon>
        <taxon>Rosaceae</taxon>
        <taxon>Amygdaloideae</taxon>
        <taxon>Maleae</taxon>
        <taxon>Malus</taxon>
    </lineage>
</organism>
<dbReference type="FunFam" id="3.30.40.10:FF:000285">
    <property type="entry name" value="RING-H2 finger protein ATL43"/>
    <property type="match status" value="1"/>
</dbReference>
<evidence type="ECO:0000256" key="19">
    <source>
        <dbReference type="SAM" id="Phobius"/>
    </source>
</evidence>
<dbReference type="Pfam" id="PF16135">
    <property type="entry name" value="TDBD"/>
    <property type="match status" value="1"/>
</dbReference>
<dbReference type="PANTHER" id="PTHR46539:SF1">
    <property type="entry name" value="E3 UBIQUITIN-PROTEIN LIGASE ATL42"/>
    <property type="match status" value="1"/>
</dbReference>
<evidence type="ECO:0000256" key="6">
    <source>
        <dbReference type="ARBA" id="ARBA00022679"/>
    </source>
</evidence>
<evidence type="ECO:0000256" key="2">
    <source>
        <dbReference type="ARBA" id="ARBA00004123"/>
    </source>
</evidence>
<evidence type="ECO:0000256" key="13">
    <source>
        <dbReference type="ARBA" id="ARBA00022989"/>
    </source>
</evidence>
<keyword evidence="22" id="KW-1185">Reference proteome</keyword>
<evidence type="ECO:0000256" key="17">
    <source>
        <dbReference type="PROSITE-ProRule" id="PRU00175"/>
    </source>
</evidence>
<accession>A0A498HWT3</accession>
<evidence type="ECO:0000256" key="11">
    <source>
        <dbReference type="ARBA" id="ARBA00022786"/>
    </source>
</evidence>
<dbReference type="SUPFAM" id="SSF57850">
    <property type="entry name" value="RING/U-box"/>
    <property type="match status" value="1"/>
</dbReference>
<feature type="compositionally biased region" description="Basic and acidic residues" evidence="18">
    <location>
        <begin position="105"/>
        <end position="148"/>
    </location>
</feature>
<feature type="region of interest" description="Disordered" evidence="18">
    <location>
        <begin position="360"/>
        <end position="398"/>
    </location>
</feature>
<comment type="caution">
    <text evidence="21">The sequence shown here is derived from an EMBL/GenBank/DDBJ whole genome shotgun (WGS) entry which is preliminary data.</text>
</comment>
<feature type="region of interest" description="Disordered" evidence="18">
    <location>
        <begin position="795"/>
        <end position="831"/>
    </location>
</feature>
<evidence type="ECO:0000313" key="21">
    <source>
        <dbReference type="EMBL" id="RXH74604.1"/>
    </source>
</evidence>
<evidence type="ECO:0000313" key="22">
    <source>
        <dbReference type="Proteomes" id="UP000290289"/>
    </source>
</evidence>
<dbReference type="AlphaFoldDB" id="A0A498HWT3"/>
<keyword evidence="15" id="KW-0539">Nucleus</keyword>
<keyword evidence="6" id="KW-0808">Transferase</keyword>
<feature type="compositionally biased region" description="Low complexity" evidence="18">
    <location>
        <begin position="800"/>
        <end position="812"/>
    </location>
</feature>
<dbReference type="GO" id="GO:0061630">
    <property type="term" value="F:ubiquitin protein ligase activity"/>
    <property type="evidence" value="ECO:0007669"/>
    <property type="project" value="UniProtKB-EC"/>
</dbReference>
<dbReference type="EC" id="2.3.2.27" evidence="5"/>
<dbReference type="STRING" id="3750.A0A498HWT3"/>
<evidence type="ECO:0000256" key="18">
    <source>
        <dbReference type="SAM" id="MobiDB-lite"/>
    </source>
</evidence>
<evidence type="ECO:0000256" key="14">
    <source>
        <dbReference type="ARBA" id="ARBA00023136"/>
    </source>
</evidence>
<keyword evidence="8" id="KW-0479">Metal-binding</keyword>
<sequence length="893" mass="98555">MEDDNGLELSLGLSWGGSSAKTKGKNGASPNARAEEGDRGNKLADDFKDFLHGGAQKQESSSSSQRSDSVKPKENFFNDLSKASVDADASMNLNGRGVWVPNNNKSDETEEEKRTEASNKRKNLFDEMNHQKKHERETHYSDMHDKTRASHISVTEDGSTAENEDVADSEVEGSSSVPISQHAEGVKRFVGSGDSSDAQKEVRRFADSNVVDLNGQKRFNISSENEYKLGNMAYGSPFSLQSVNMNIPYSLPTKESNSVGATTTSGHPMHGMMQAMPTVTGERTGTQPVNPGNLPVMFGYSPVQLPMLDKDNSWGAIPHAQQFHPAYAGRNPPNSAMMQVVSHNSPDVAQYDGRMLERARGDGKQNVTEEGASSQVEEDTKVSSANLGMKDAPGRPTAEDLSLDFSAIKPGIAADIKFGGSGSCPNLPWVSTKGQGPNGKTISGVTYRYSTNQIKIVCACHGLHMSPEEFVRHASDEPSNPESGTVITFFGSSQFPHLLQSSIAAQSSGPDYPSDEQSNFQPSVAVVIGILSIMFALTFVLLVYAKLCHRRAGVVGSNNLQPTGLISRSSRFSGIDKTVIESLPFFRFYALKGSKEGLECSVCLSKFEGVEILRLLPKCKHAFHIGCIDHWLEKHSSCPLCRHRVSAEDLTSITYSNSMRWINQSERRQDSNIELFVQREEDHRSSSRFSVGSSFRKVDRAIDKELLIQQAADVTEEDQKVLHKHKHTIVVSDLGFKSRWSNLSSSDLMFLNSEMLNTMSSDRFSFRHLNYEQFSPVKATGNEEIVKIREDKVGTMKKNSSASVPSASDSIATSAHPSSSVNRGEKRSMSEITGLSRFGNLGFKNRTREPSLLENNEEEERRRRLWLPIASRTVQWFANRENRPPQPQQPLYV</sequence>
<gene>
    <name evidence="21" type="ORF">DVH24_029325</name>
</gene>
<evidence type="ECO:0000256" key="5">
    <source>
        <dbReference type="ARBA" id="ARBA00012483"/>
    </source>
</evidence>
<evidence type="ECO:0000256" key="9">
    <source>
        <dbReference type="ARBA" id="ARBA00022729"/>
    </source>
</evidence>
<feature type="compositionally biased region" description="Polar residues" evidence="18">
    <location>
        <begin position="365"/>
        <end position="375"/>
    </location>
</feature>
<feature type="region of interest" description="Disordered" evidence="18">
    <location>
        <begin position="1"/>
        <end position="195"/>
    </location>
</feature>
<evidence type="ECO:0000256" key="15">
    <source>
        <dbReference type="ARBA" id="ARBA00023242"/>
    </source>
</evidence>
<keyword evidence="10 17" id="KW-0863">Zinc-finger</keyword>
<proteinExistence type="inferred from homology"/>
<dbReference type="GO" id="GO:0008270">
    <property type="term" value="F:zinc ion binding"/>
    <property type="evidence" value="ECO:0007669"/>
    <property type="project" value="UniProtKB-KW"/>
</dbReference>
<evidence type="ECO:0000256" key="16">
    <source>
        <dbReference type="ARBA" id="ARBA00024209"/>
    </source>
</evidence>
<feature type="transmembrane region" description="Helical" evidence="19">
    <location>
        <begin position="524"/>
        <end position="544"/>
    </location>
</feature>
<protein>
    <recommendedName>
        <fullName evidence="5">RING-type E3 ubiquitin transferase</fullName>
        <ecNumber evidence="5">2.3.2.27</ecNumber>
    </recommendedName>
</protein>
<keyword evidence="14 19" id="KW-0472">Membrane</keyword>
<dbReference type="Pfam" id="PF13639">
    <property type="entry name" value="zf-RING_2"/>
    <property type="match status" value="1"/>
</dbReference>
<evidence type="ECO:0000256" key="7">
    <source>
        <dbReference type="ARBA" id="ARBA00022692"/>
    </source>
</evidence>
<evidence type="ECO:0000256" key="10">
    <source>
        <dbReference type="ARBA" id="ARBA00022771"/>
    </source>
</evidence>
<dbReference type="GO" id="GO:0016020">
    <property type="term" value="C:membrane"/>
    <property type="evidence" value="ECO:0007669"/>
    <property type="project" value="UniProtKB-SubCell"/>
</dbReference>
<comment type="similarity">
    <text evidence="16">Belongs to the RING-type zinc finger family. ATL subfamily.</text>
</comment>
<evidence type="ECO:0000256" key="8">
    <source>
        <dbReference type="ARBA" id="ARBA00022723"/>
    </source>
</evidence>
<keyword evidence="11" id="KW-0833">Ubl conjugation pathway</keyword>
<feature type="compositionally biased region" description="Basic and acidic residues" evidence="18">
    <location>
        <begin position="33"/>
        <end position="51"/>
    </location>
</feature>
<feature type="compositionally biased region" description="Acidic residues" evidence="18">
    <location>
        <begin position="162"/>
        <end position="171"/>
    </location>
</feature>